<reference evidence="1 2" key="1">
    <citation type="submission" date="2017-10" db="EMBL/GenBank/DDBJ databases">
        <title>Extensive intraspecific genome diversity in a model arbuscular mycorrhizal fungus.</title>
        <authorList>
            <person name="Chen E.C.H."/>
            <person name="Morin E."/>
            <person name="Baudet D."/>
            <person name="Noel J."/>
            <person name="Ndikumana S."/>
            <person name="Charron P."/>
            <person name="St-Onge C."/>
            <person name="Giorgi J."/>
            <person name="Grigoriev I.V."/>
            <person name="Roux C."/>
            <person name="Martin F.M."/>
            <person name="Corradi N."/>
        </authorList>
    </citation>
    <scope>NUCLEOTIDE SEQUENCE [LARGE SCALE GENOMIC DNA]</scope>
    <source>
        <strain evidence="1 2">A1</strain>
    </source>
</reference>
<evidence type="ECO:0000313" key="2">
    <source>
        <dbReference type="Proteomes" id="UP000232688"/>
    </source>
</evidence>
<protein>
    <submittedName>
        <fullName evidence="1">Uncharacterized protein</fullName>
    </submittedName>
</protein>
<organism evidence="1 2">
    <name type="scientific">Rhizophagus irregularis</name>
    <dbReference type="NCBI Taxonomy" id="588596"/>
    <lineage>
        <taxon>Eukaryota</taxon>
        <taxon>Fungi</taxon>
        <taxon>Fungi incertae sedis</taxon>
        <taxon>Mucoromycota</taxon>
        <taxon>Glomeromycotina</taxon>
        <taxon>Glomeromycetes</taxon>
        <taxon>Glomerales</taxon>
        <taxon>Glomeraceae</taxon>
        <taxon>Rhizophagus</taxon>
    </lineage>
</organism>
<dbReference type="AlphaFoldDB" id="A0A2N0SJ07"/>
<proteinExistence type="predicted"/>
<name>A0A2N0SJ07_9GLOM</name>
<dbReference type="EMBL" id="LLXH01000021">
    <property type="protein sequence ID" value="PKC75531.1"/>
    <property type="molecule type" value="Genomic_DNA"/>
</dbReference>
<gene>
    <name evidence="1" type="ORF">RhiirA1_448716</name>
</gene>
<sequence length="299" mass="36079">MQRETFTKEDESLIKQYMRDNNSSNPFVRLNQLMNVRFTSKLIMHRWANILNSNLSKTDLSYEEEYVRRWIEDNEKKEFSQINMNSKLMNEQYTSKQIRKCWPDSLDPSLNHDKKYIKEFINERVYFVRDLDEIKKFSQIKNEREFSTNLISLNPNLSKRDLSDEIGQINNEREFSFIRNVEVEKVERTPKRTRALLDENKVLILRPNEKFLTWEIPSAKNLDQQQRNLNAFQLFRLHYFKTLFNNSKHHSIKASKLSKINDEVNEAWNDSEIIRENYQLLRQNVNDSFVNQLFNGSNF</sequence>
<accession>A0A2N0SJ07</accession>
<dbReference type="VEuPathDB" id="FungiDB:RhiirFUN_020281"/>
<comment type="caution">
    <text evidence="1">The sequence shown here is derived from an EMBL/GenBank/DDBJ whole genome shotgun (WGS) entry which is preliminary data.</text>
</comment>
<dbReference type="VEuPathDB" id="FungiDB:RhiirA1_448716"/>
<dbReference type="Proteomes" id="UP000232688">
    <property type="component" value="Unassembled WGS sequence"/>
</dbReference>
<evidence type="ECO:0000313" key="1">
    <source>
        <dbReference type="EMBL" id="PKC75531.1"/>
    </source>
</evidence>
<dbReference type="VEuPathDB" id="FungiDB:FUN_013195"/>
<reference evidence="1 2" key="2">
    <citation type="submission" date="2017-10" db="EMBL/GenBank/DDBJ databases">
        <title>Genome analyses suggest a sexual origin of heterokaryosis in a supposedly ancient asexual fungus.</title>
        <authorList>
            <person name="Corradi N."/>
            <person name="Sedzielewska K."/>
            <person name="Noel J."/>
            <person name="Charron P."/>
            <person name="Farinelli L."/>
            <person name="Marton T."/>
            <person name="Kruger M."/>
            <person name="Pelin A."/>
            <person name="Brachmann A."/>
            <person name="Corradi N."/>
        </authorList>
    </citation>
    <scope>NUCLEOTIDE SEQUENCE [LARGE SCALE GENOMIC DNA]</scope>
    <source>
        <strain evidence="1 2">A1</strain>
    </source>
</reference>